<sequence length="298" mass="32287">MKDSMKDDRRSYCYSKVGLHSPTGPGAGHQEERTPVAAGRLQDVVAGEERSQQDGLRAIQLRGEEEQPEEGLPREEPEGHTSPVTSPCLSRHQGRTSISRCSSWTMSTASGSGAFTPWTSWWNTTKRRPSSPASMGRSSTSSERSSDGPSPLGLRCHPHSQSRQMPGRRRPHSPAEGPLCRWCGLYWLLCLVYLFVQVGLLPPASPGPSQALTPTVTPLRSGQLESGRWRRGGFVHFIPSPLGTAFVCSRCSCQENPPPKDAGRGLNAPKLPLLSALQHTQKVGSSCILGSSWGGPRS</sequence>
<accession>A0A8C4MFX4</accession>
<gene>
    <name evidence="2" type="primary">NCK2</name>
</gene>
<evidence type="ECO:0000256" key="1">
    <source>
        <dbReference type="SAM" id="MobiDB-lite"/>
    </source>
</evidence>
<feature type="compositionally biased region" description="Basic and acidic residues" evidence="1">
    <location>
        <begin position="1"/>
        <end position="11"/>
    </location>
</feature>
<feature type="compositionally biased region" description="Low complexity" evidence="1">
    <location>
        <begin position="134"/>
        <end position="151"/>
    </location>
</feature>
<name>A0A8C4MFX4_EQUAS</name>
<feature type="region of interest" description="Disordered" evidence="1">
    <location>
        <begin position="1"/>
        <end position="93"/>
    </location>
</feature>
<feature type="region of interest" description="Disordered" evidence="1">
    <location>
        <begin position="115"/>
        <end position="171"/>
    </location>
</feature>
<proteinExistence type="predicted"/>
<organism evidence="2">
    <name type="scientific">Equus asinus asinus</name>
    <dbReference type="NCBI Taxonomy" id="83772"/>
    <lineage>
        <taxon>Eukaryota</taxon>
        <taxon>Metazoa</taxon>
        <taxon>Chordata</taxon>
        <taxon>Craniata</taxon>
        <taxon>Vertebrata</taxon>
        <taxon>Euteleostomi</taxon>
        <taxon>Mammalia</taxon>
        <taxon>Eutheria</taxon>
        <taxon>Laurasiatheria</taxon>
        <taxon>Perissodactyla</taxon>
        <taxon>Equidae</taxon>
        <taxon>Equus</taxon>
    </lineage>
</organism>
<reference evidence="2" key="1">
    <citation type="submission" date="2023-03" db="UniProtKB">
        <authorList>
            <consortium name="Ensembl"/>
        </authorList>
    </citation>
    <scope>IDENTIFICATION</scope>
</reference>
<feature type="compositionally biased region" description="Basic residues" evidence="1">
    <location>
        <begin position="156"/>
        <end position="171"/>
    </location>
</feature>
<feature type="compositionally biased region" description="Polar residues" evidence="1">
    <location>
        <begin position="115"/>
        <end position="124"/>
    </location>
</feature>
<dbReference type="Ensembl" id="ENSEAST00005028307.1">
    <property type="protein sequence ID" value="ENSEASP00005026073.1"/>
    <property type="gene ID" value="ENSEASG00005017787.1"/>
</dbReference>
<dbReference type="AlphaFoldDB" id="A0A8C4MFX4"/>
<protein>
    <submittedName>
        <fullName evidence="2">NCK adaptor protein 2</fullName>
    </submittedName>
</protein>
<evidence type="ECO:0000313" key="2">
    <source>
        <dbReference type="Ensembl" id="ENSEASP00005026073.1"/>
    </source>
</evidence>